<dbReference type="RefSeq" id="WP_039359243.1">
    <property type="nucleotide sequence ID" value="NZ_JRMH01000001.1"/>
</dbReference>
<accession>A0A1V2R3E7</accession>
<gene>
    <name evidence="1" type="ORF">BSK71_11340</name>
</gene>
<dbReference type="AlphaFoldDB" id="A0A1V2R3E7"/>
<dbReference type="Proteomes" id="UP000189286">
    <property type="component" value="Unassembled WGS sequence"/>
</dbReference>
<proteinExistence type="predicted"/>
<sequence length="123" mass="14382">MHAQAQSWKHAPAPLQTAPLSFQALFTDEEAEHMKQGVIPKQMEDKWFIYFEDGWLRFHRSWTGFFIYALKLEGSPAGVRVTDSWVNRDPTQYTNTDLEHDRNMLRYLIDVALLKKQGVPFPT</sequence>
<comment type="caution">
    <text evidence="1">The sequence shown here is derived from an EMBL/GenBank/DDBJ whole genome shotgun (WGS) entry which is preliminary data.</text>
</comment>
<name>A0A1V2R3E7_9GAMM</name>
<protein>
    <submittedName>
        <fullName evidence="1">Uncharacterized protein</fullName>
    </submittedName>
</protein>
<organism evidence="1 2">
    <name type="scientific">Pectobacterium actinidiae</name>
    <dbReference type="NCBI Taxonomy" id="1507808"/>
    <lineage>
        <taxon>Bacteria</taxon>
        <taxon>Pseudomonadati</taxon>
        <taxon>Pseudomonadota</taxon>
        <taxon>Gammaproteobacteria</taxon>
        <taxon>Enterobacterales</taxon>
        <taxon>Pectobacteriaceae</taxon>
        <taxon>Pectobacterium</taxon>
    </lineage>
</organism>
<evidence type="ECO:0000313" key="2">
    <source>
        <dbReference type="Proteomes" id="UP000189286"/>
    </source>
</evidence>
<evidence type="ECO:0000313" key="1">
    <source>
        <dbReference type="EMBL" id="ONK05965.1"/>
    </source>
</evidence>
<dbReference type="EMBL" id="MPUJ01000006">
    <property type="protein sequence ID" value="ONK05965.1"/>
    <property type="molecule type" value="Genomic_DNA"/>
</dbReference>
<reference evidence="2" key="1">
    <citation type="submission" date="2016-11" db="EMBL/GenBank/DDBJ databases">
        <authorList>
            <person name="Panda P."/>
            <person name="Visnovsky S."/>
            <person name="Pitman A."/>
        </authorList>
    </citation>
    <scope>NUCLEOTIDE SEQUENCE [LARGE SCALE GENOMIC DNA]</scope>
    <source>
        <strain evidence="2">ICMP 9972</strain>
    </source>
</reference>
<dbReference type="OrthoDB" id="487531at2"/>